<feature type="signal peptide" evidence="1">
    <location>
        <begin position="1"/>
        <end position="23"/>
    </location>
</feature>
<dbReference type="AlphaFoldDB" id="A0AAW7XM35"/>
<reference evidence="2" key="1">
    <citation type="submission" date="2023-07" db="EMBL/GenBank/DDBJ databases">
        <title>Genome content predicts the carbon catabolic preferences of heterotrophic bacteria.</title>
        <authorList>
            <person name="Gralka M."/>
        </authorList>
    </citation>
    <scope>NUCLEOTIDE SEQUENCE</scope>
    <source>
        <strain evidence="2">I2M16</strain>
    </source>
</reference>
<organism evidence="2 3">
    <name type="scientific">Neptunomonas phycophila</name>
    <dbReference type="NCBI Taxonomy" id="1572645"/>
    <lineage>
        <taxon>Bacteria</taxon>
        <taxon>Pseudomonadati</taxon>
        <taxon>Pseudomonadota</taxon>
        <taxon>Gammaproteobacteria</taxon>
        <taxon>Oceanospirillales</taxon>
        <taxon>Oceanospirillaceae</taxon>
        <taxon>Neptunomonas</taxon>
    </lineage>
</organism>
<comment type="caution">
    <text evidence="2">The sequence shown here is derived from an EMBL/GenBank/DDBJ whole genome shotgun (WGS) entry which is preliminary data.</text>
</comment>
<dbReference type="Gene3D" id="3.40.1260.10">
    <property type="entry name" value="DsrEFH-like"/>
    <property type="match status" value="1"/>
</dbReference>
<dbReference type="InterPro" id="IPR027396">
    <property type="entry name" value="DsrEFH-like"/>
</dbReference>
<name>A0AAW7XM35_9GAMM</name>
<dbReference type="EMBL" id="JAUOPG010000012">
    <property type="protein sequence ID" value="MDO6455135.1"/>
    <property type="molecule type" value="Genomic_DNA"/>
</dbReference>
<dbReference type="SUPFAM" id="SSF75169">
    <property type="entry name" value="DsrEFH-like"/>
    <property type="match status" value="1"/>
</dbReference>
<proteinExistence type="predicted"/>
<dbReference type="RefSeq" id="WP_303552113.1">
    <property type="nucleotide sequence ID" value="NZ_JAUOPG010000012.1"/>
</dbReference>
<gene>
    <name evidence="2" type="ORF">Q4490_16320</name>
</gene>
<accession>A0AAW7XM35</accession>
<feature type="chain" id="PRO_5043600031" description="DsrE/DsrF-like family protein" evidence="1">
    <location>
        <begin position="24"/>
        <end position="145"/>
    </location>
</feature>
<evidence type="ECO:0000313" key="2">
    <source>
        <dbReference type="EMBL" id="MDO6455135.1"/>
    </source>
</evidence>
<dbReference type="Proteomes" id="UP001169862">
    <property type="component" value="Unassembled WGS sequence"/>
</dbReference>
<evidence type="ECO:0000313" key="3">
    <source>
        <dbReference type="Proteomes" id="UP001169862"/>
    </source>
</evidence>
<evidence type="ECO:0000256" key="1">
    <source>
        <dbReference type="SAM" id="SignalP"/>
    </source>
</evidence>
<protein>
    <recommendedName>
        <fullName evidence="4">DsrE/DsrF-like family protein</fullName>
    </recommendedName>
</protein>
<keyword evidence="1" id="KW-0732">Signal</keyword>
<evidence type="ECO:0008006" key="4">
    <source>
        <dbReference type="Google" id="ProtNLM"/>
    </source>
</evidence>
<sequence>MKANKFTALLFGSILAAPLASQANDNQIDKALIIVNSGSLQTQGMAMVLGNAMQDKGTHVDVLLCDKAGDLALNETNNKQLKPKNVTPEQMMMKLQKGGASVNVCALYLPNSSHSKDALREGVGVAAPPEIAQQMTAKNTRVFSF</sequence>